<dbReference type="EMBL" id="ATNM01000064">
    <property type="protein sequence ID" value="EPR69623.1"/>
    <property type="molecule type" value="Genomic_DNA"/>
</dbReference>
<dbReference type="Proteomes" id="UP000014974">
    <property type="component" value="Unassembled WGS sequence"/>
</dbReference>
<organism evidence="1 2">
    <name type="scientific">Cyclobacterium qasimii M12-11B</name>
    <dbReference type="NCBI Taxonomy" id="641524"/>
    <lineage>
        <taxon>Bacteria</taxon>
        <taxon>Pseudomonadati</taxon>
        <taxon>Bacteroidota</taxon>
        <taxon>Cytophagia</taxon>
        <taxon>Cytophagales</taxon>
        <taxon>Cyclobacteriaceae</taxon>
        <taxon>Cyclobacterium</taxon>
    </lineage>
</organism>
<comment type="caution">
    <text evidence="1">The sequence shown here is derived from an EMBL/GenBank/DDBJ whole genome shotgun (WGS) entry which is preliminary data.</text>
</comment>
<sequence length="78" mass="9316">MKSYEKIDDFLEDESFKQWVLNNDAEQAIFWQDWLNANPTQVELLGQAKTILLELDASALKWKESRKKKLSWRSKTRL</sequence>
<dbReference type="eggNOG" id="COG3712">
    <property type="taxonomic scope" value="Bacteria"/>
</dbReference>
<evidence type="ECO:0000313" key="1">
    <source>
        <dbReference type="EMBL" id="EPR69623.1"/>
    </source>
</evidence>
<dbReference type="RefSeq" id="WP_020889142.1">
    <property type="nucleotide sequence ID" value="NZ_ATNM01000064.1"/>
</dbReference>
<reference evidence="1 2" key="1">
    <citation type="journal article" date="2013" name="Genome Announc.">
        <title>Draft Genome Sequence of Cyclobacterium qasimii Strain M12-11BT, Isolated from Arctic Marine Sediment.</title>
        <authorList>
            <person name="Shivaji S."/>
            <person name="Ara S."/>
            <person name="Singh A."/>
            <person name="Kumar Pinnaka A."/>
        </authorList>
    </citation>
    <scope>NUCLEOTIDE SEQUENCE [LARGE SCALE GENOMIC DNA]</scope>
    <source>
        <strain evidence="1 2">M12-11B</strain>
    </source>
</reference>
<dbReference type="OrthoDB" id="920213at2"/>
<dbReference type="STRING" id="641524.ADICYQ_1408"/>
<name>S7X0E9_9BACT</name>
<gene>
    <name evidence="1" type="ORF">ADICYQ_1408</name>
</gene>
<proteinExistence type="predicted"/>
<evidence type="ECO:0000313" key="2">
    <source>
        <dbReference type="Proteomes" id="UP000014974"/>
    </source>
</evidence>
<dbReference type="AlphaFoldDB" id="S7X0E9"/>
<accession>S7X0E9</accession>
<protein>
    <submittedName>
        <fullName evidence="1">Uncharacterized protein</fullName>
    </submittedName>
</protein>